<sequence>MVELPRKIYEAIVQHAQEGWPNEICGLIAGNPDPIQVYRVKNSAENPMAMFIMDSQEQFKVMMEIEEKGWELYGIYHSHPSSEAYPSQMDKDFARFYPDVLQFICSLEDRDNPRLRAFYIIDGDVREQGIRVVNTEPGEEKPIVCC</sequence>
<evidence type="ECO:0000256" key="2">
    <source>
        <dbReference type="ARBA" id="ARBA00022723"/>
    </source>
</evidence>
<dbReference type="GO" id="GO:0006508">
    <property type="term" value="P:proteolysis"/>
    <property type="evidence" value="ECO:0007669"/>
    <property type="project" value="UniProtKB-KW"/>
</dbReference>
<dbReference type="RefSeq" id="WP_012875252.1">
    <property type="nucleotide sequence ID" value="NC_013525.1"/>
</dbReference>
<dbReference type="OrthoDB" id="9802958at2"/>
<dbReference type="KEGG" id="ttr:Tter_1309"/>
<name>D1CBQ2_THET1</name>
<evidence type="ECO:0000256" key="5">
    <source>
        <dbReference type="ARBA" id="ARBA00023049"/>
    </source>
</evidence>
<dbReference type="GO" id="GO:0008270">
    <property type="term" value="F:zinc ion binding"/>
    <property type="evidence" value="ECO:0007669"/>
    <property type="project" value="TreeGrafter"/>
</dbReference>
<keyword evidence="3" id="KW-0378">Hydrolase</keyword>
<reference evidence="8" key="1">
    <citation type="journal article" date="2010" name="Stand. Genomic Sci.">
        <title>Complete genome sequence of 'Thermobaculum terrenum' type strain (YNP1).</title>
        <authorList>
            <person name="Kiss H."/>
            <person name="Cleland D."/>
            <person name="Lapidus A."/>
            <person name="Lucas S."/>
            <person name="Glavina Del Rio T."/>
            <person name="Nolan M."/>
            <person name="Tice H."/>
            <person name="Han C."/>
            <person name="Goodwin L."/>
            <person name="Pitluck S."/>
            <person name="Liolios K."/>
            <person name="Ivanova N."/>
            <person name="Mavromatis K."/>
            <person name="Ovchinnikova G."/>
            <person name="Pati A."/>
            <person name="Chen A."/>
            <person name="Palaniappan K."/>
            <person name="Land M."/>
            <person name="Hauser L."/>
            <person name="Chang Y."/>
            <person name="Jeffries C."/>
            <person name="Lu M."/>
            <person name="Brettin T."/>
            <person name="Detter J."/>
            <person name="Goker M."/>
            <person name="Tindall B."/>
            <person name="Beck B."/>
            <person name="McDermott T."/>
            <person name="Woyke T."/>
            <person name="Bristow J."/>
            <person name="Eisen J."/>
            <person name="Markowitz V."/>
            <person name="Hugenholtz P."/>
            <person name="Kyrpides N."/>
            <person name="Klenk H."/>
            <person name="Cheng J."/>
        </authorList>
    </citation>
    <scope>NUCLEOTIDE SEQUENCE [LARGE SCALE GENOMIC DNA]</scope>
    <source>
        <strain evidence="8">ATCC BAA-798 / YNP1</strain>
    </source>
</reference>
<dbReference type="SUPFAM" id="SSF102712">
    <property type="entry name" value="JAB1/MPN domain"/>
    <property type="match status" value="1"/>
</dbReference>
<dbReference type="SMART" id="SM00232">
    <property type="entry name" value="JAB_MPN"/>
    <property type="match status" value="1"/>
</dbReference>
<keyword evidence="1" id="KW-0645">Protease</keyword>
<evidence type="ECO:0000313" key="8">
    <source>
        <dbReference type="Proteomes" id="UP000000323"/>
    </source>
</evidence>
<accession>D1CBQ2</accession>
<dbReference type="PANTHER" id="PTHR34858">
    <property type="entry name" value="CYSO-CYSTEINE PEPTIDASE"/>
    <property type="match status" value="1"/>
</dbReference>
<dbReference type="InterPro" id="IPR028090">
    <property type="entry name" value="JAB_dom_prok"/>
</dbReference>
<dbReference type="CDD" id="cd08070">
    <property type="entry name" value="MPN_like"/>
    <property type="match status" value="1"/>
</dbReference>
<keyword evidence="8" id="KW-1185">Reference proteome</keyword>
<dbReference type="GO" id="GO:0008235">
    <property type="term" value="F:metalloexopeptidase activity"/>
    <property type="evidence" value="ECO:0007669"/>
    <property type="project" value="TreeGrafter"/>
</dbReference>
<dbReference type="Proteomes" id="UP000000323">
    <property type="component" value="Chromosome 1"/>
</dbReference>
<dbReference type="Pfam" id="PF14464">
    <property type="entry name" value="Prok-JAB"/>
    <property type="match status" value="1"/>
</dbReference>
<dbReference type="AlphaFoldDB" id="D1CBQ2"/>
<feature type="domain" description="MPN" evidence="6">
    <location>
        <begin position="2"/>
        <end position="124"/>
    </location>
</feature>
<dbReference type="InterPro" id="IPR051929">
    <property type="entry name" value="VirAsm_ModProt"/>
</dbReference>
<dbReference type="STRING" id="525904.Tter_1309"/>
<keyword evidence="4" id="KW-0862">Zinc</keyword>
<dbReference type="Gene3D" id="3.40.140.10">
    <property type="entry name" value="Cytidine Deaminase, domain 2"/>
    <property type="match status" value="1"/>
</dbReference>
<organism evidence="7 8">
    <name type="scientific">Thermobaculum terrenum (strain ATCC BAA-798 / CCMEE 7001 / YNP1)</name>
    <dbReference type="NCBI Taxonomy" id="525904"/>
    <lineage>
        <taxon>Bacteria</taxon>
        <taxon>Bacillati</taxon>
        <taxon>Chloroflexota</taxon>
        <taxon>Chloroflexia</taxon>
        <taxon>Candidatus Thermobaculales</taxon>
        <taxon>Candidatus Thermobaculaceae</taxon>
        <taxon>Thermobaculum</taxon>
    </lineage>
</organism>
<evidence type="ECO:0000256" key="4">
    <source>
        <dbReference type="ARBA" id="ARBA00022833"/>
    </source>
</evidence>
<gene>
    <name evidence="7" type="ordered locus">Tter_1309</name>
</gene>
<keyword evidence="2" id="KW-0479">Metal-binding</keyword>
<dbReference type="HOGENOM" id="CLU_116765_1_1_0"/>
<dbReference type="InterPro" id="IPR000555">
    <property type="entry name" value="JAMM/MPN+_dom"/>
</dbReference>
<evidence type="ECO:0000313" key="7">
    <source>
        <dbReference type="EMBL" id="ACZ42217.1"/>
    </source>
</evidence>
<evidence type="ECO:0000256" key="1">
    <source>
        <dbReference type="ARBA" id="ARBA00022670"/>
    </source>
</evidence>
<dbReference type="PROSITE" id="PS50249">
    <property type="entry name" value="MPN"/>
    <property type="match status" value="1"/>
</dbReference>
<protein>
    <submittedName>
        <fullName evidence="7">Mov34/MPN/PAD-1 family protein</fullName>
    </submittedName>
</protein>
<dbReference type="InterPro" id="IPR037518">
    <property type="entry name" value="MPN"/>
</dbReference>
<evidence type="ECO:0000256" key="3">
    <source>
        <dbReference type="ARBA" id="ARBA00022801"/>
    </source>
</evidence>
<evidence type="ECO:0000259" key="6">
    <source>
        <dbReference type="PROSITE" id="PS50249"/>
    </source>
</evidence>
<dbReference type="EMBL" id="CP001825">
    <property type="protein sequence ID" value="ACZ42217.1"/>
    <property type="molecule type" value="Genomic_DNA"/>
</dbReference>
<proteinExistence type="predicted"/>
<keyword evidence="5" id="KW-0482">Metalloprotease</keyword>
<dbReference type="PANTHER" id="PTHR34858:SF1">
    <property type="entry name" value="CYSO-CYSTEINE PEPTIDASE"/>
    <property type="match status" value="1"/>
</dbReference>
<dbReference type="eggNOG" id="COG1310">
    <property type="taxonomic scope" value="Bacteria"/>
</dbReference>